<dbReference type="EMBL" id="KK914240">
    <property type="protein sequence ID" value="KDP44898.1"/>
    <property type="molecule type" value="Genomic_DNA"/>
</dbReference>
<feature type="region of interest" description="Disordered" evidence="1">
    <location>
        <begin position="47"/>
        <end position="111"/>
    </location>
</feature>
<dbReference type="AlphaFoldDB" id="A0A067LCC9"/>
<name>A0A067LCC9_JATCU</name>
<keyword evidence="3" id="KW-1185">Reference proteome</keyword>
<reference evidence="2 3" key="1">
    <citation type="journal article" date="2014" name="PLoS ONE">
        <title>Global Analysis of Gene Expression Profiles in Physic Nut (Jatropha curcas L.) Seedlings Exposed to Salt Stress.</title>
        <authorList>
            <person name="Zhang L."/>
            <person name="Zhang C."/>
            <person name="Wu P."/>
            <person name="Chen Y."/>
            <person name="Li M."/>
            <person name="Jiang H."/>
            <person name="Wu G."/>
        </authorList>
    </citation>
    <scope>NUCLEOTIDE SEQUENCE [LARGE SCALE GENOMIC DNA]</scope>
    <source>
        <strain evidence="3">cv. GZQX0401</strain>
        <tissue evidence="2">Young leaves</tissue>
    </source>
</reference>
<evidence type="ECO:0000313" key="3">
    <source>
        <dbReference type="Proteomes" id="UP000027138"/>
    </source>
</evidence>
<sequence length="111" mass="12655">MTETCSTTQDLILLALAWLELEWIALRRDFPIGRNRRFPAIAALAKDERRERGREAGAAVRRRRGKEVRRGGAGSGGQKNETKGRGSYWGRRSRGKEEEESKKNEKENLSL</sequence>
<evidence type="ECO:0000256" key="1">
    <source>
        <dbReference type="SAM" id="MobiDB-lite"/>
    </source>
</evidence>
<proteinExistence type="predicted"/>
<feature type="compositionally biased region" description="Basic and acidic residues" evidence="1">
    <location>
        <begin position="95"/>
        <end position="111"/>
    </location>
</feature>
<gene>
    <name evidence="2" type="ORF">JCGZ_01398</name>
</gene>
<organism evidence="2 3">
    <name type="scientific">Jatropha curcas</name>
    <name type="common">Barbados nut</name>
    <dbReference type="NCBI Taxonomy" id="180498"/>
    <lineage>
        <taxon>Eukaryota</taxon>
        <taxon>Viridiplantae</taxon>
        <taxon>Streptophyta</taxon>
        <taxon>Embryophyta</taxon>
        <taxon>Tracheophyta</taxon>
        <taxon>Spermatophyta</taxon>
        <taxon>Magnoliopsida</taxon>
        <taxon>eudicotyledons</taxon>
        <taxon>Gunneridae</taxon>
        <taxon>Pentapetalae</taxon>
        <taxon>rosids</taxon>
        <taxon>fabids</taxon>
        <taxon>Malpighiales</taxon>
        <taxon>Euphorbiaceae</taxon>
        <taxon>Crotonoideae</taxon>
        <taxon>Jatropheae</taxon>
        <taxon>Jatropha</taxon>
    </lineage>
</organism>
<protein>
    <submittedName>
        <fullName evidence="2">Uncharacterized protein</fullName>
    </submittedName>
</protein>
<accession>A0A067LCC9</accession>
<evidence type="ECO:0000313" key="2">
    <source>
        <dbReference type="EMBL" id="KDP44898.1"/>
    </source>
</evidence>
<dbReference type="Proteomes" id="UP000027138">
    <property type="component" value="Unassembled WGS sequence"/>
</dbReference>